<name>A0A7V5H384_CALAY</name>
<feature type="transmembrane region" description="Helical" evidence="1">
    <location>
        <begin position="78"/>
        <end position="98"/>
    </location>
</feature>
<keyword evidence="1" id="KW-0812">Transmembrane</keyword>
<keyword evidence="1" id="KW-1133">Transmembrane helix</keyword>
<gene>
    <name evidence="3" type="ORF">ENL21_04280</name>
</gene>
<sequence>MNCEEARFLMMGYLDGELTEEQKEAFLQHVNQCPDCQAEWRGFKSLKEETGKMKFRALPEMFWDDYWQHVYNKIERGIGWIFFSLGAIIVLGFIGYEFLKDFLLNAQEPLLLRVGVGLLVFGFIIIFVSVLREKLMVRSHDKYRRIVR</sequence>
<dbReference type="AlphaFoldDB" id="A0A7V5H384"/>
<protein>
    <submittedName>
        <fullName evidence="3">Zf-HC2 domain-containing protein</fullName>
    </submittedName>
</protein>
<dbReference type="InterPro" id="IPR027383">
    <property type="entry name" value="Znf_put"/>
</dbReference>
<feature type="transmembrane region" description="Helical" evidence="1">
    <location>
        <begin position="110"/>
        <end position="131"/>
    </location>
</feature>
<evidence type="ECO:0000259" key="2">
    <source>
        <dbReference type="Pfam" id="PF13490"/>
    </source>
</evidence>
<feature type="domain" description="Putative zinc-finger" evidence="2">
    <location>
        <begin position="3"/>
        <end position="37"/>
    </location>
</feature>
<dbReference type="Gene3D" id="1.10.10.1320">
    <property type="entry name" value="Anti-sigma factor, zinc-finger domain"/>
    <property type="match status" value="1"/>
</dbReference>
<evidence type="ECO:0000313" key="3">
    <source>
        <dbReference type="EMBL" id="HHE54975.1"/>
    </source>
</evidence>
<dbReference type="InterPro" id="IPR041916">
    <property type="entry name" value="Anti_sigma_zinc_sf"/>
</dbReference>
<dbReference type="Pfam" id="PF13490">
    <property type="entry name" value="zf-HC2"/>
    <property type="match status" value="1"/>
</dbReference>
<proteinExistence type="predicted"/>
<organism evidence="3">
    <name type="scientific">Caldithrix abyssi</name>
    <dbReference type="NCBI Taxonomy" id="187145"/>
    <lineage>
        <taxon>Bacteria</taxon>
        <taxon>Pseudomonadati</taxon>
        <taxon>Calditrichota</taxon>
        <taxon>Calditrichia</taxon>
        <taxon>Calditrichales</taxon>
        <taxon>Calditrichaceae</taxon>
        <taxon>Caldithrix</taxon>
    </lineage>
</organism>
<dbReference type="Proteomes" id="UP000886111">
    <property type="component" value="Unassembled WGS sequence"/>
</dbReference>
<evidence type="ECO:0000256" key="1">
    <source>
        <dbReference type="SAM" id="Phobius"/>
    </source>
</evidence>
<comment type="caution">
    <text evidence="3">The sequence shown here is derived from an EMBL/GenBank/DDBJ whole genome shotgun (WGS) entry which is preliminary data.</text>
</comment>
<reference evidence="3" key="1">
    <citation type="journal article" date="2020" name="mSystems">
        <title>Genome- and Community-Level Interaction Insights into Carbon Utilization and Element Cycling Functions of Hydrothermarchaeota in Hydrothermal Sediment.</title>
        <authorList>
            <person name="Zhou Z."/>
            <person name="Liu Y."/>
            <person name="Xu W."/>
            <person name="Pan J."/>
            <person name="Luo Z.H."/>
            <person name="Li M."/>
        </authorList>
    </citation>
    <scope>NUCLEOTIDE SEQUENCE [LARGE SCALE GENOMIC DNA]</scope>
    <source>
        <strain evidence="3">HyVt-76</strain>
    </source>
</reference>
<accession>A0A7V5H384</accession>
<keyword evidence="1" id="KW-0472">Membrane</keyword>
<dbReference type="EMBL" id="DRTD01000319">
    <property type="protein sequence ID" value="HHE54975.1"/>
    <property type="molecule type" value="Genomic_DNA"/>
</dbReference>